<proteinExistence type="predicted"/>
<dbReference type="STRING" id="174720.A0A0N5B7E8"/>
<sequence>MEELDKKLFVNRLKKKLGLEEDDMEIEVAPFENTIINGRHFGENYQKSEKIKKHFERTGVLLDEDDFINENNGKNKDIVFLAKKSPYERDNDIISHFQFTEKIFHKRIGEGFFVADLKNIHINRNSKHKYYLQIYQKSYDEDVVDEVILGESLERFNDPTNKKLKLYIPEDFIIKMKNEMPLY</sequence>
<reference evidence="2" key="1">
    <citation type="submission" date="2017-02" db="UniProtKB">
        <authorList>
            <consortium name="WormBaseParasite"/>
        </authorList>
    </citation>
    <scope>IDENTIFICATION</scope>
</reference>
<evidence type="ECO:0000313" key="1">
    <source>
        <dbReference type="Proteomes" id="UP000046392"/>
    </source>
</evidence>
<keyword evidence="1" id="KW-1185">Reference proteome</keyword>
<organism evidence="1 2">
    <name type="scientific">Strongyloides papillosus</name>
    <name type="common">Intestinal threadworm</name>
    <dbReference type="NCBI Taxonomy" id="174720"/>
    <lineage>
        <taxon>Eukaryota</taxon>
        <taxon>Metazoa</taxon>
        <taxon>Ecdysozoa</taxon>
        <taxon>Nematoda</taxon>
        <taxon>Chromadorea</taxon>
        <taxon>Rhabditida</taxon>
        <taxon>Tylenchina</taxon>
        <taxon>Panagrolaimomorpha</taxon>
        <taxon>Strongyloidoidea</taxon>
        <taxon>Strongyloididae</taxon>
        <taxon>Strongyloides</taxon>
    </lineage>
</organism>
<dbReference type="Proteomes" id="UP000046392">
    <property type="component" value="Unplaced"/>
</dbReference>
<dbReference type="WBParaSite" id="SPAL_0000197400.1">
    <property type="protein sequence ID" value="SPAL_0000197400.1"/>
    <property type="gene ID" value="SPAL_0000197400"/>
</dbReference>
<evidence type="ECO:0000313" key="2">
    <source>
        <dbReference type="WBParaSite" id="SPAL_0000197400.1"/>
    </source>
</evidence>
<dbReference type="AlphaFoldDB" id="A0A0N5B7E8"/>
<name>A0A0N5B7E8_STREA</name>
<protein>
    <submittedName>
        <fullName evidence="2">Restriction endonuclease</fullName>
    </submittedName>
</protein>
<accession>A0A0N5B7E8</accession>